<dbReference type="PIRSF" id="PIRSF000414">
    <property type="entry name" value="AICARFT_IMPCHas"/>
    <property type="match status" value="1"/>
</dbReference>
<dbReference type="NCBIfam" id="NF002049">
    <property type="entry name" value="PRK00881.1"/>
    <property type="match status" value="1"/>
</dbReference>
<feature type="domain" description="MGS-like" evidence="11">
    <location>
        <begin position="1"/>
        <end position="145"/>
    </location>
</feature>
<evidence type="ECO:0000256" key="3">
    <source>
        <dbReference type="ARBA" id="ARBA00007667"/>
    </source>
</evidence>
<protein>
    <recommendedName>
        <fullName evidence="10">Bifunctional purine biosynthesis protein PurH</fullName>
    </recommendedName>
    <domain>
        <recommendedName>
            <fullName evidence="10">Phosphoribosylaminoimidazolecarboxamide formyltransferase</fullName>
            <ecNumber evidence="10">2.1.2.3</ecNumber>
        </recommendedName>
        <alternativeName>
            <fullName evidence="10">AICAR transformylase</fullName>
        </alternativeName>
    </domain>
    <domain>
        <recommendedName>
            <fullName evidence="10">IMP cyclohydrolase</fullName>
            <ecNumber evidence="10">3.5.4.10</ecNumber>
        </recommendedName>
        <alternativeName>
            <fullName evidence="10">ATIC</fullName>
        </alternativeName>
        <alternativeName>
            <fullName evidence="10">IMP synthase</fullName>
        </alternativeName>
        <alternativeName>
            <fullName evidence="10">Inosinicase</fullName>
        </alternativeName>
    </domain>
</protein>
<dbReference type="InterPro" id="IPR011607">
    <property type="entry name" value="MGS-like_dom"/>
</dbReference>
<evidence type="ECO:0000256" key="9">
    <source>
        <dbReference type="ARBA" id="ARBA00050687"/>
    </source>
</evidence>
<dbReference type="SMART" id="SM00851">
    <property type="entry name" value="MGS"/>
    <property type="match status" value="1"/>
</dbReference>
<evidence type="ECO:0000256" key="4">
    <source>
        <dbReference type="ARBA" id="ARBA00022679"/>
    </source>
</evidence>
<dbReference type="GO" id="GO:0004643">
    <property type="term" value="F:phosphoribosylaminoimidazolecarboxamide formyltransferase activity"/>
    <property type="evidence" value="ECO:0007669"/>
    <property type="project" value="UniProtKB-UniRule"/>
</dbReference>
<sequence length="505" mass="55291">MLRYALLSVSDKHGIEEFARGLTELGFKIISTGGTKVALEKAKIPVTPVEKVTGFSECFGGRLKTLHPLIFGGILFKRDDKEHVAEAKKLHIEPIDLVCVNLYPFETTAAKLGATREEIIEQIDIGGPSLLRAAAKNAESVTVVCDPQDYASVLAELKSAGETKPETRKMLAEKVFLHTAAYDTAITRTLSDRLHTGVLLTNRTPLRYGENPHQWGAFYEVPGNPPDWVVLQQEEKQMSYLNILDADGAWNLVCEFQEPTAACIKHANPSGVASHADIAEAFQRAYDADRLSAFGVIIALNRLCTKAVIEKILEQKIFVEIIIAPSYEPGALELLRQKPKIRVIENHCMKPNAEIVSFRTALGGMLVQNLDTRVVTEKDLTCVTETKPTKEQTRDLLFAWKVVKHAKSNAIVFVKDACTVGIGAGQTSRVDSTIIAARRAGEKAKDAVMASDAFFPFPDSVEEAAKFGIAAIVQPGGSVRDEEVIAKANALKIPMVFTGVRGFKH</sequence>
<dbReference type="InterPro" id="IPR024051">
    <property type="entry name" value="AICAR_Tfase_dup_dom_sf"/>
</dbReference>
<evidence type="ECO:0000313" key="12">
    <source>
        <dbReference type="EMBL" id="ALM13698.1"/>
    </source>
</evidence>
<dbReference type="InterPro" id="IPR002695">
    <property type="entry name" value="PurH-like"/>
</dbReference>
<dbReference type="Proteomes" id="UP000069135">
    <property type="component" value="Chromosome"/>
</dbReference>
<accession>A0A0S1SIS1</accession>
<comment type="catalytic activity">
    <reaction evidence="8 10">
        <text>(6R)-10-formyltetrahydrofolate + 5-amino-1-(5-phospho-beta-D-ribosyl)imidazole-4-carboxamide = 5-formamido-1-(5-phospho-D-ribosyl)imidazole-4-carboxamide + (6S)-5,6,7,8-tetrahydrofolate</text>
        <dbReference type="Rhea" id="RHEA:22192"/>
        <dbReference type="ChEBI" id="CHEBI:57453"/>
        <dbReference type="ChEBI" id="CHEBI:58467"/>
        <dbReference type="ChEBI" id="CHEBI:58475"/>
        <dbReference type="ChEBI" id="CHEBI:195366"/>
        <dbReference type="EC" id="2.1.2.3"/>
    </reaction>
</comment>
<keyword evidence="7 10" id="KW-0511">Multifunctional enzyme</keyword>
<dbReference type="KEGG" id="prf:PeribacterA2_1034"/>
<dbReference type="GO" id="GO:0003937">
    <property type="term" value="F:IMP cyclohydrolase activity"/>
    <property type="evidence" value="ECO:0007669"/>
    <property type="project" value="UniProtKB-UniRule"/>
</dbReference>
<dbReference type="GO" id="GO:0006189">
    <property type="term" value="P:'de novo' IMP biosynthetic process"/>
    <property type="evidence" value="ECO:0007669"/>
    <property type="project" value="UniProtKB-UniRule"/>
</dbReference>
<dbReference type="EC" id="3.5.4.10" evidence="10"/>
<gene>
    <name evidence="10" type="primary">purH</name>
    <name evidence="12" type="ORF">PeribacterD1_1034</name>
</gene>
<dbReference type="UniPathway" id="UPA00074">
    <property type="reaction ID" value="UER00133"/>
</dbReference>
<dbReference type="InterPro" id="IPR036914">
    <property type="entry name" value="MGS-like_dom_sf"/>
</dbReference>
<proteinExistence type="inferred from homology"/>
<dbReference type="AlphaFoldDB" id="A0A0S1SIS1"/>
<dbReference type="Gene3D" id="3.40.140.20">
    <property type="match status" value="2"/>
</dbReference>
<dbReference type="SUPFAM" id="SSF53927">
    <property type="entry name" value="Cytidine deaminase-like"/>
    <property type="match status" value="1"/>
</dbReference>
<evidence type="ECO:0000256" key="2">
    <source>
        <dbReference type="ARBA" id="ARBA00004954"/>
    </source>
</evidence>
<comment type="catalytic activity">
    <reaction evidence="9 10">
        <text>IMP + H2O = 5-formamido-1-(5-phospho-D-ribosyl)imidazole-4-carboxamide</text>
        <dbReference type="Rhea" id="RHEA:18445"/>
        <dbReference type="ChEBI" id="CHEBI:15377"/>
        <dbReference type="ChEBI" id="CHEBI:58053"/>
        <dbReference type="ChEBI" id="CHEBI:58467"/>
        <dbReference type="EC" id="3.5.4.10"/>
    </reaction>
</comment>
<dbReference type="NCBIfam" id="TIGR00355">
    <property type="entry name" value="purH"/>
    <property type="match status" value="1"/>
</dbReference>
<keyword evidence="4 10" id="KW-0808">Transferase</keyword>
<dbReference type="Pfam" id="PF02142">
    <property type="entry name" value="MGS"/>
    <property type="match status" value="1"/>
</dbReference>
<dbReference type="STRING" id="1735162.PeribacterB2_1036"/>
<dbReference type="PROSITE" id="PS51855">
    <property type="entry name" value="MGS"/>
    <property type="match status" value="1"/>
</dbReference>
<dbReference type="EMBL" id="CP013065">
    <property type="protein sequence ID" value="ALM13698.1"/>
    <property type="molecule type" value="Genomic_DNA"/>
</dbReference>
<accession>A0A0S1SMM2</accession>
<dbReference type="SMART" id="SM00798">
    <property type="entry name" value="AICARFT_IMPCHas"/>
    <property type="match status" value="1"/>
</dbReference>
<dbReference type="FunFam" id="3.40.140.20:FF:000001">
    <property type="entry name" value="Bifunctional purine biosynthesis protein PurH"/>
    <property type="match status" value="1"/>
</dbReference>
<dbReference type="PANTHER" id="PTHR11692">
    <property type="entry name" value="BIFUNCTIONAL PURINE BIOSYNTHESIS PROTEIN PURH"/>
    <property type="match status" value="1"/>
</dbReference>
<reference evidence="13" key="1">
    <citation type="submission" date="2015-10" db="EMBL/GenBank/DDBJ databases">
        <title>Analysis of five complete genome sequences for members of the class Peribacteria in the recently recognized Peregrinibacteria bacterial phylum.</title>
        <authorList>
            <person name="Anantharaman K."/>
            <person name="Brown C.T."/>
            <person name="Burstein D."/>
            <person name="Castelle C.J."/>
            <person name="Probst A.J."/>
            <person name="Thomas B.C."/>
            <person name="Williams K.H."/>
            <person name="Banfield J.F."/>
        </authorList>
    </citation>
    <scope>NUCLEOTIDE SEQUENCE [LARGE SCALE GENOMIC DNA]</scope>
</reference>
<evidence type="ECO:0000256" key="10">
    <source>
        <dbReference type="HAMAP-Rule" id="MF_00139"/>
    </source>
</evidence>
<dbReference type="PATRIC" id="fig|1735161.3.peg.1013"/>
<comment type="similarity">
    <text evidence="3 10">Belongs to the PurH family.</text>
</comment>
<dbReference type="InterPro" id="IPR016193">
    <property type="entry name" value="Cytidine_deaminase-like"/>
</dbReference>
<dbReference type="EC" id="2.1.2.3" evidence="10"/>
<dbReference type="SUPFAM" id="SSF52335">
    <property type="entry name" value="Methylglyoxal synthase-like"/>
    <property type="match status" value="1"/>
</dbReference>
<keyword evidence="6 10" id="KW-0378">Hydrolase</keyword>
<dbReference type="Gene3D" id="3.40.50.1380">
    <property type="entry name" value="Methylglyoxal synthase-like domain"/>
    <property type="match status" value="1"/>
</dbReference>
<dbReference type="Pfam" id="PF01808">
    <property type="entry name" value="AICARFT_IMPCHas"/>
    <property type="match status" value="1"/>
</dbReference>
<accession>A0A0S1SW56</accession>
<dbReference type="FunFam" id="3.40.50.1380:FF:000001">
    <property type="entry name" value="Bifunctional purine biosynthesis protein PurH"/>
    <property type="match status" value="1"/>
</dbReference>
<evidence type="ECO:0000256" key="6">
    <source>
        <dbReference type="ARBA" id="ARBA00022801"/>
    </source>
</evidence>
<reference evidence="12 13" key="2">
    <citation type="journal article" date="2016" name="PeerJ">
        <title>Analysis of five complete genome sequences for members of the class Peribacteria in the recently recognized Peregrinibacteria bacterial phylum.</title>
        <authorList>
            <person name="Anantharaman K."/>
            <person name="Brown C.T."/>
            <person name="Burstein D."/>
            <person name="Castelle C.J."/>
            <person name="Probst A.J."/>
            <person name="Thomas B.C."/>
            <person name="Williams K.H."/>
            <person name="Banfield J.F."/>
        </authorList>
    </citation>
    <scope>NUCLEOTIDE SEQUENCE [LARGE SCALE GENOMIC DNA]</scope>
    <source>
        <strain evidence="12">RIFOXYD1_FULL_PER-ii_59_16</strain>
    </source>
</reference>
<comment type="domain">
    <text evidence="10">The IMP cyclohydrolase activity resides in the N-terminal region.</text>
</comment>
<keyword evidence="5 10" id="KW-0658">Purine biosynthesis</keyword>
<evidence type="ECO:0000259" key="11">
    <source>
        <dbReference type="PROSITE" id="PS51855"/>
    </source>
</evidence>
<dbReference type="HAMAP" id="MF_00139">
    <property type="entry name" value="PurH"/>
    <property type="match status" value="1"/>
</dbReference>
<evidence type="ECO:0000256" key="8">
    <source>
        <dbReference type="ARBA" id="ARBA00050488"/>
    </source>
</evidence>
<organism evidence="12 13">
    <name type="scientific">Candidatus Peribacter riflensis</name>
    <dbReference type="NCBI Taxonomy" id="1735162"/>
    <lineage>
        <taxon>Bacteria</taxon>
        <taxon>Candidatus Peregrinibacteriota</taxon>
        <taxon>Candidatus Peribacteria</taxon>
        <taxon>Candidatus Peribacterales</taxon>
        <taxon>Candidatus Peribacteraceae</taxon>
        <taxon>Candidatus Peribacter</taxon>
    </lineage>
</organism>
<dbReference type="GO" id="GO:0005829">
    <property type="term" value="C:cytosol"/>
    <property type="evidence" value="ECO:0007669"/>
    <property type="project" value="TreeGrafter"/>
</dbReference>
<evidence type="ECO:0000256" key="7">
    <source>
        <dbReference type="ARBA" id="ARBA00023268"/>
    </source>
</evidence>
<evidence type="ECO:0000256" key="5">
    <source>
        <dbReference type="ARBA" id="ARBA00022755"/>
    </source>
</evidence>
<evidence type="ECO:0000313" key="13">
    <source>
        <dbReference type="Proteomes" id="UP000069135"/>
    </source>
</evidence>
<dbReference type="CDD" id="cd01421">
    <property type="entry name" value="IMPCH"/>
    <property type="match status" value="1"/>
</dbReference>
<evidence type="ECO:0000256" key="1">
    <source>
        <dbReference type="ARBA" id="ARBA00004844"/>
    </source>
</evidence>
<dbReference type="PANTHER" id="PTHR11692:SF0">
    <property type="entry name" value="BIFUNCTIONAL PURINE BIOSYNTHESIS PROTEIN ATIC"/>
    <property type="match status" value="1"/>
</dbReference>
<accession>A0A0S1SMF7</accession>
<name>A0A0S1SIS1_9BACT</name>
<comment type="pathway">
    <text evidence="2 10">Purine metabolism; IMP biosynthesis via de novo pathway; 5-formamido-1-(5-phospho-D-ribosyl)imidazole-4-carboxamide from 5-amino-1-(5-phospho-D-ribosyl)imidazole-4-carboxamide (10-formyl THF route): step 1/1.</text>
</comment>
<accession>A0A0S1SQZ2</accession>
<comment type="pathway">
    <text evidence="1 10">Purine metabolism; IMP biosynthesis via de novo pathway; IMP from 5-formamido-1-(5-phospho-D-ribosyl)imidazole-4-carboxamide: step 1/1.</text>
</comment>